<dbReference type="EMBL" id="SLZW01000005">
    <property type="protein sequence ID" value="TCS62669.1"/>
    <property type="molecule type" value="Genomic_DNA"/>
</dbReference>
<dbReference type="Proteomes" id="UP000295304">
    <property type="component" value="Unassembled WGS sequence"/>
</dbReference>
<dbReference type="AlphaFoldDB" id="A0A4R3J9N7"/>
<organism evidence="1 2">
    <name type="scientific">Varunaivibrio sulfuroxidans</name>
    <dbReference type="NCBI Taxonomy" id="1773489"/>
    <lineage>
        <taxon>Bacteria</taxon>
        <taxon>Pseudomonadati</taxon>
        <taxon>Pseudomonadota</taxon>
        <taxon>Alphaproteobacteria</taxon>
        <taxon>Rhodospirillales</taxon>
        <taxon>Magnetovibrionaceae</taxon>
        <taxon>Varunaivibrio</taxon>
    </lineage>
</organism>
<dbReference type="OrthoDB" id="7341703at2"/>
<evidence type="ECO:0000313" key="1">
    <source>
        <dbReference type="EMBL" id="TCS62669.1"/>
    </source>
</evidence>
<protein>
    <recommendedName>
        <fullName evidence="3">Lipoprotein</fullName>
    </recommendedName>
</protein>
<keyword evidence="2" id="KW-1185">Reference proteome</keyword>
<accession>A0A4R3J9N7</accession>
<comment type="caution">
    <text evidence="1">The sequence shown here is derived from an EMBL/GenBank/DDBJ whole genome shotgun (WGS) entry which is preliminary data.</text>
</comment>
<reference evidence="1 2" key="1">
    <citation type="submission" date="2019-03" db="EMBL/GenBank/DDBJ databases">
        <title>Genomic Encyclopedia of Type Strains, Phase IV (KMG-IV): sequencing the most valuable type-strain genomes for metagenomic binning, comparative biology and taxonomic classification.</title>
        <authorList>
            <person name="Goeker M."/>
        </authorList>
    </citation>
    <scope>NUCLEOTIDE SEQUENCE [LARGE SCALE GENOMIC DNA]</scope>
    <source>
        <strain evidence="1 2">DSM 101688</strain>
    </source>
</reference>
<dbReference type="RefSeq" id="WP_132939109.1">
    <property type="nucleotide sequence ID" value="NZ_CP119676.1"/>
</dbReference>
<sequence length="237" mass="26005">MIKKGAVLVFVLFLAGCAYRGGIDQPVVRKLSWFSYLNGDDIRRQCTAGAPDHYRLVYNGIYLQQVRMYEIGGAPGAAMETGARGATMETRVLGPADVSDFTVGTPGDLFAPWRGAEAHRTLSPTQMQTLRDDLGRDGAFAGAPEGLELNSADFYWTVVACVGGKTHFAAYRWPSAAFKGLTFPQDVFAWDNSKIAVNLPHSVSTAALYRDYKRKYHKALSFNIRVGKTGLSDYLAF</sequence>
<name>A0A4R3J9N7_9PROT</name>
<dbReference type="PROSITE" id="PS51257">
    <property type="entry name" value="PROKAR_LIPOPROTEIN"/>
    <property type="match status" value="1"/>
</dbReference>
<evidence type="ECO:0008006" key="3">
    <source>
        <dbReference type="Google" id="ProtNLM"/>
    </source>
</evidence>
<gene>
    <name evidence="1" type="ORF">EDD55_105218</name>
</gene>
<evidence type="ECO:0000313" key="2">
    <source>
        <dbReference type="Proteomes" id="UP000295304"/>
    </source>
</evidence>
<proteinExistence type="predicted"/>